<accession>A0AA38PAL2</accession>
<dbReference type="PANTHER" id="PTHR10366:SF564">
    <property type="entry name" value="STEROL-4-ALPHA-CARBOXYLATE 3-DEHYDROGENASE, DECARBOXYLATING"/>
    <property type="match status" value="1"/>
</dbReference>
<evidence type="ECO:0000259" key="3">
    <source>
        <dbReference type="Pfam" id="PF01370"/>
    </source>
</evidence>
<dbReference type="EMBL" id="MU806129">
    <property type="protein sequence ID" value="KAJ3839408.1"/>
    <property type="molecule type" value="Genomic_DNA"/>
</dbReference>
<dbReference type="InterPro" id="IPR001509">
    <property type="entry name" value="Epimerase_deHydtase"/>
</dbReference>
<evidence type="ECO:0000256" key="1">
    <source>
        <dbReference type="ARBA" id="ARBA00023002"/>
    </source>
</evidence>
<evidence type="ECO:0000256" key="2">
    <source>
        <dbReference type="ARBA" id="ARBA00023445"/>
    </source>
</evidence>
<dbReference type="PANTHER" id="PTHR10366">
    <property type="entry name" value="NAD DEPENDENT EPIMERASE/DEHYDRATASE"/>
    <property type="match status" value="1"/>
</dbReference>
<dbReference type="Proteomes" id="UP001163846">
    <property type="component" value="Unassembled WGS sequence"/>
</dbReference>
<evidence type="ECO:0000313" key="4">
    <source>
        <dbReference type="EMBL" id="KAJ3839408.1"/>
    </source>
</evidence>
<feature type="domain" description="NAD-dependent epimerase/dehydratase" evidence="3">
    <location>
        <begin position="6"/>
        <end position="244"/>
    </location>
</feature>
<organism evidence="4 5">
    <name type="scientific">Lentinula raphanica</name>
    <dbReference type="NCBI Taxonomy" id="153919"/>
    <lineage>
        <taxon>Eukaryota</taxon>
        <taxon>Fungi</taxon>
        <taxon>Dikarya</taxon>
        <taxon>Basidiomycota</taxon>
        <taxon>Agaricomycotina</taxon>
        <taxon>Agaricomycetes</taxon>
        <taxon>Agaricomycetidae</taxon>
        <taxon>Agaricales</taxon>
        <taxon>Marasmiineae</taxon>
        <taxon>Omphalotaceae</taxon>
        <taxon>Lentinula</taxon>
    </lineage>
</organism>
<dbReference type="Pfam" id="PF01370">
    <property type="entry name" value="Epimerase"/>
    <property type="match status" value="1"/>
</dbReference>
<sequence>MPSDVIFLTGGTGYLGSHILNQLLAKGYTVRAAVREKKAAQIKKLYESYGSKVEVVIIDDISTAQFPEALKGVNAIIHTAAPLAYAVSDAEGQLKGAVEGVLNVLRQAEKAGIHKVVVTSTILTAFTPQYTFGPDDWMAITKEEALKTEGVTAYMAAKTLAEKEVWSFAEADPQMDITTINPPYMYGAATKEFNSFLTAPSLTQISTLINIYKLLNPQGAYPDYPLYIDVRDVAKAHIGALSSPPASSVSGGRKRIHISSPHDTVFADIIKVINEKRPELKDRLTKTTPPEFPFKKLAYDGKKVEVVCGLKPEDFVPVNDTFVDSIDTLIVLEEQWKAAGHKVEAPQ</sequence>
<dbReference type="SUPFAM" id="SSF51735">
    <property type="entry name" value="NAD(P)-binding Rossmann-fold domains"/>
    <property type="match status" value="1"/>
</dbReference>
<dbReference type="InterPro" id="IPR036291">
    <property type="entry name" value="NAD(P)-bd_dom_sf"/>
</dbReference>
<dbReference type="GO" id="GO:0016616">
    <property type="term" value="F:oxidoreductase activity, acting on the CH-OH group of donors, NAD or NADP as acceptor"/>
    <property type="evidence" value="ECO:0007669"/>
    <property type="project" value="TreeGrafter"/>
</dbReference>
<dbReference type="Gene3D" id="3.40.50.720">
    <property type="entry name" value="NAD(P)-binding Rossmann-like Domain"/>
    <property type="match status" value="1"/>
</dbReference>
<comment type="similarity">
    <text evidence="2">Belongs to the NAD(P)-dependent epimerase/dehydratase family. Dihydroflavonol-4-reductase subfamily.</text>
</comment>
<gene>
    <name evidence="4" type="ORF">F5878DRAFT_581769</name>
</gene>
<dbReference type="AlphaFoldDB" id="A0AA38PAL2"/>
<evidence type="ECO:0000313" key="5">
    <source>
        <dbReference type="Proteomes" id="UP001163846"/>
    </source>
</evidence>
<dbReference type="InterPro" id="IPR050425">
    <property type="entry name" value="NAD(P)_dehydrat-like"/>
</dbReference>
<protein>
    <recommendedName>
        <fullName evidence="3">NAD-dependent epimerase/dehydratase domain-containing protein</fullName>
    </recommendedName>
</protein>
<proteinExistence type="inferred from homology"/>
<keyword evidence="5" id="KW-1185">Reference proteome</keyword>
<comment type="caution">
    <text evidence="4">The sequence shown here is derived from an EMBL/GenBank/DDBJ whole genome shotgun (WGS) entry which is preliminary data.</text>
</comment>
<keyword evidence="1" id="KW-0560">Oxidoreductase</keyword>
<reference evidence="4" key="1">
    <citation type="submission" date="2022-08" db="EMBL/GenBank/DDBJ databases">
        <authorList>
            <consortium name="DOE Joint Genome Institute"/>
            <person name="Min B."/>
            <person name="Riley R."/>
            <person name="Sierra-Patev S."/>
            <person name="Naranjo-Ortiz M."/>
            <person name="Looney B."/>
            <person name="Konkel Z."/>
            <person name="Slot J.C."/>
            <person name="Sakamoto Y."/>
            <person name="Steenwyk J.L."/>
            <person name="Rokas A."/>
            <person name="Carro J."/>
            <person name="Camarero S."/>
            <person name="Ferreira P."/>
            <person name="Molpeceres G."/>
            <person name="Ruiz-Duenas F.J."/>
            <person name="Serrano A."/>
            <person name="Henrissat B."/>
            <person name="Drula E."/>
            <person name="Hughes K.W."/>
            <person name="Mata J.L."/>
            <person name="Ishikawa N.K."/>
            <person name="Vargas-Isla R."/>
            <person name="Ushijima S."/>
            <person name="Smith C.A."/>
            <person name="Ahrendt S."/>
            <person name="Andreopoulos W."/>
            <person name="He G."/>
            <person name="Labutti K."/>
            <person name="Lipzen A."/>
            <person name="Ng V."/>
            <person name="Sandor L."/>
            <person name="Barry K."/>
            <person name="Martinez A.T."/>
            <person name="Xiao Y."/>
            <person name="Gibbons J.G."/>
            <person name="Terashima K."/>
            <person name="Hibbett D.S."/>
            <person name="Grigoriev I.V."/>
        </authorList>
    </citation>
    <scope>NUCLEOTIDE SEQUENCE</scope>
    <source>
        <strain evidence="4">TFB9207</strain>
    </source>
</reference>
<name>A0AA38PAL2_9AGAR</name>